<organism evidence="2 3">
    <name type="scientific">Symbiodinium microadriaticum</name>
    <name type="common">Dinoflagellate</name>
    <name type="synonym">Zooxanthella microadriatica</name>
    <dbReference type="NCBI Taxonomy" id="2951"/>
    <lineage>
        <taxon>Eukaryota</taxon>
        <taxon>Sar</taxon>
        <taxon>Alveolata</taxon>
        <taxon>Dinophyceae</taxon>
        <taxon>Suessiales</taxon>
        <taxon>Symbiodiniaceae</taxon>
        <taxon>Symbiodinium</taxon>
    </lineage>
</organism>
<comment type="caution">
    <text evidence="2">The sequence shown here is derived from an EMBL/GenBank/DDBJ whole genome shotgun (WGS) entry which is preliminary data.</text>
</comment>
<evidence type="ECO:0000256" key="1">
    <source>
        <dbReference type="SAM" id="MobiDB-lite"/>
    </source>
</evidence>
<evidence type="ECO:0000313" key="3">
    <source>
        <dbReference type="Proteomes" id="UP000186817"/>
    </source>
</evidence>
<feature type="compositionally biased region" description="Pro residues" evidence="1">
    <location>
        <begin position="1"/>
        <end position="15"/>
    </location>
</feature>
<feature type="region of interest" description="Disordered" evidence="1">
    <location>
        <begin position="1"/>
        <end position="21"/>
    </location>
</feature>
<protein>
    <submittedName>
        <fullName evidence="2">Uncharacterized protein</fullName>
    </submittedName>
</protein>
<gene>
    <name evidence="2" type="ORF">AK812_SmicGene11696</name>
</gene>
<dbReference type="EMBL" id="LSRX01000193">
    <property type="protein sequence ID" value="OLQ05157.1"/>
    <property type="molecule type" value="Genomic_DNA"/>
</dbReference>
<dbReference type="AlphaFoldDB" id="A0A1Q9ECP9"/>
<reference evidence="2 3" key="1">
    <citation type="submission" date="2016-02" db="EMBL/GenBank/DDBJ databases">
        <title>Genome analysis of coral dinoflagellate symbionts highlights evolutionary adaptations to a symbiotic lifestyle.</title>
        <authorList>
            <person name="Aranda M."/>
            <person name="Li Y."/>
            <person name="Liew Y.J."/>
            <person name="Baumgarten S."/>
            <person name="Simakov O."/>
            <person name="Wilson M."/>
            <person name="Piel J."/>
            <person name="Ashoor H."/>
            <person name="Bougouffa S."/>
            <person name="Bajic V.B."/>
            <person name="Ryu T."/>
            <person name="Ravasi T."/>
            <person name="Bayer T."/>
            <person name="Micklem G."/>
            <person name="Kim H."/>
            <person name="Bhak J."/>
            <person name="Lajeunesse T.C."/>
            <person name="Voolstra C.R."/>
        </authorList>
    </citation>
    <scope>NUCLEOTIDE SEQUENCE [LARGE SCALE GENOMIC DNA]</scope>
    <source>
        <strain evidence="2 3">CCMP2467</strain>
    </source>
</reference>
<sequence length="357" mass="37357">MALAPFPPAPPPPYPSARAAGSLQGNIGLAAEGLSVVPATLGDAPRSGRALRVEPEDCLDPLQLGTTAQSPSPRRSSPPSYRGRAVYMQKVGDPSQFKAIAPERATRLGLGSQHETGGGRGRRASDATAALEKRASAFLSDALPLPAVQAAMDAEVAKLFRSTAEADREIFGLAVAAERSRLLSRVVSALVQGGMFFLCLLSALMIPETGSEHLEAYLRSMLLTCSQFCLVINILQAVQGYERALSGQRGAGAYNEDKDLRRSAWPAVANAAVAATANASVLLCCLLGEAAFATDGTGRATLRGVQAGFGILAIWPVMLDLRQLVTPWLPVPALIRLMGSASVSGEDRRARQGAAAT</sequence>
<name>A0A1Q9ECP9_SYMMI</name>
<feature type="compositionally biased region" description="Low complexity" evidence="1">
    <location>
        <begin position="70"/>
        <end position="80"/>
    </location>
</feature>
<proteinExistence type="predicted"/>
<evidence type="ECO:0000313" key="2">
    <source>
        <dbReference type="EMBL" id="OLQ05157.1"/>
    </source>
</evidence>
<feature type="region of interest" description="Disordered" evidence="1">
    <location>
        <begin position="53"/>
        <end position="81"/>
    </location>
</feature>
<accession>A0A1Q9ECP9</accession>
<feature type="region of interest" description="Disordered" evidence="1">
    <location>
        <begin position="107"/>
        <end position="126"/>
    </location>
</feature>
<dbReference type="Proteomes" id="UP000186817">
    <property type="component" value="Unassembled WGS sequence"/>
</dbReference>
<keyword evidence="3" id="KW-1185">Reference proteome</keyword>